<keyword evidence="1" id="KW-0808">Transferase</keyword>
<evidence type="ECO:0000313" key="2">
    <source>
        <dbReference type="Proteomes" id="UP000237105"/>
    </source>
</evidence>
<reference evidence="2" key="1">
    <citation type="submission" date="2016-06" db="EMBL/GenBank/DDBJ databases">
        <title>Parallel loss of symbiosis genes in relatives of nitrogen-fixing non-legume Parasponia.</title>
        <authorList>
            <person name="Van Velzen R."/>
            <person name="Holmer R."/>
            <person name="Bu F."/>
            <person name="Rutten L."/>
            <person name="Van Zeijl A."/>
            <person name="Liu W."/>
            <person name="Santuari L."/>
            <person name="Cao Q."/>
            <person name="Sharma T."/>
            <person name="Shen D."/>
            <person name="Roswanjaya Y."/>
            <person name="Wardhani T."/>
            <person name="Kalhor M.S."/>
            <person name="Jansen J."/>
            <person name="Van den Hoogen J."/>
            <person name="Gungor B."/>
            <person name="Hartog M."/>
            <person name="Hontelez J."/>
            <person name="Verver J."/>
            <person name="Yang W.-C."/>
            <person name="Schijlen E."/>
            <person name="Repin R."/>
            <person name="Schilthuizen M."/>
            <person name="Schranz E."/>
            <person name="Heidstra R."/>
            <person name="Miyata K."/>
            <person name="Fedorova E."/>
            <person name="Kohlen W."/>
            <person name="Bisseling T."/>
            <person name="Smit S."/>
            <person name="Geurts R."/>
        </authorList>
    </citation>
    <scope>NUCLEOTIDE SEQUENCE [LARGE SCALE GENOMIC DNA]</scope>
    <source>
        <strain evidence="2">cv. WU1-14</strain>
    </source>
</reference>
<name>A0A2P5DJA8_PARAD</name>
<dbReference type="STRING" id="3476.A0A2P5DJA8"/>
<dbReference type="GO" id="GO:0016020">
    <property type="term" value="C:membrane"/>
    <property type="evidence" value="ECO:0007669"/>
    <property type="project" value="TreeGrafter"/>
</dbReference>
<dbReference type="AlphaFoldDB" id="A0A2P5DJA8"/>
<dbReference type="InterPro" id="IPR051564">
    <property type="entry name" value="LRR_receptor-like_kinase"/>
</dbReference>
<accession>A0A2P5DJA8</accession>
<gene>
    <name evidence="1" type="ORF">PanWU01x14_058950</name>
</gene>
<dbReference type="OrthoDB" id="1681843at2759"/>
<dbReference type="GO" id="GO:0016301">
    <property type="term" value="F:kinase activity"/>
    <property type="evidence" value="ECO:0007669"/>
    <property type="project" value="UniProtKB-KW"/>
</dbReference>
<dbReference type="Proteomes" id="UP000237105">
    <property type="component" value="Unassembled WGS sequence"/>
</dbReference>
<dbReference type="InterPro" id="IPR011009">
    <property type="entry name" value="Kinase-like_dom_sf"/>
</dbReference>
<evidence type="ECO:0000313" key="1">
    <source>
        <dbReference type="EMBL" id="PON73391.1"/>
    </source>
</evidence>
<protein>
    <submittedName>
        <fullName evidence="1">Protein kinase-like domain containing protein</fullName>
    </submittedName>
</protein>
<keyword evidence="2" id="KW-1185">Reference proteome</keyword>
<dbReference type="PANTHER" id="PTHR48055:SF6">
    <property type="entry name" value="LEUCINE-RICH REPEAT RECEPTOR PROTEIN KINASE MSP1"/>
    <property type="match status" value="1"/>
</dbReference>
<comment type="caution">
    <text evidence="1">The sequence shown here is derived from an EMBL/GenBank/DDBJ whole genome shotgun (WGS) entry which is preliminary data.</text>
</comment>
<dbReference type="Gene3D" id="1.10.510.10">
    <property type="entry name" value="Transferase(Phosphotransferase) domain 1"/>
    <property type="match status" value="2"/>
</dbReference>
<proteinExistence type="predicted"/>
<keyword evidence="1" id="KW-0418">Kinase</keyword>
<sequence>MEAHVADFGLAKFLQDDGASEWISSIVGTVGYIAPGRKPVGEYDDGVNIVGWVKKITPEQSQRSDYTKVVQIVVDPRLMGYSLIDVIRLFRVAMLCVEDDSSARPTMREIVHLLTDQSLSAQKLNV</sequence>
<dbReference type="PANTHER" id="PTHR48055">
    <property type="entry name" value="LEUCINE-RICH REPEAT RECEPTOR PROTEIN KINASE EMS1"/>
    <property type="match status" value="1"/>
</dbReference>
<dbReference type="SUPFAM" id="SSF56112">
    <property type="entry name" value="Protein kinase-like (PK-like)"/>
    <property type="match status" value="1"/>
</dbReference>
<dbReference type="EMBL" id="JXTB01000034">
    <property type="protein sequence ID" value="PON73391.1"/>
    <property type="molecule type" value="Genomic_DNA"/>
</dbReference>
<organism evidence="1 2">
    <name type="scientific">Parasponia andersonii</name>
    <name type="common">Sponia andersonii</name>
    <dbReference type="NCBI Taxonomy" id="3476"/>
    <lineage>
        <taxon>Eukaryota</taxon>
        <taxon>Viridiplantae</taxon>
        <taxon>Streptophyta</taxon>
        <taxon>Embryophyta</taxon>
        <taxon>Tracheophyta</taxon>
        <taxon>Spermatophyta</taxon>
        <taxon>Magnoliopsida</taxon>
        <taxon>eudicotyledons</taxon>
        <taxon>Gunneridae</taxon>
        <taxon>Pentapetalae</taxon>
        <taxon>rosids</taxon>
        <taxon>fabids</taxon>
        <taxon>Rosales</taxon>
        <taxon>Cannabaceae</taxon>
        <taxon>Parasponia</taxon>
    </lineage>
</organism>